<dbReference type="AlphaFoldDB" id="A0A443SNL8"/>
<dbReference type="InterPro" id="IPR003131">
    <property type="entry name" value="T1-type_BTB"/>
</dbReference>
<dbReference type="PROSITE" id="PS50097">
    <property type="entry name" value="BTB"/>
    <property type="match status" value="1"/>
</dbReference>
<keyword evidence="3" id="KW-1185">Reference proteome</keyword>
<dbReference type="InterPro" id="IPR047876">
    <property type="entry name" value="SHKBP1/KCTD3"/>
</dbReference>
<dbReference type="Pfam" id="PF02214">
    <property type="entry name" value="BTB_2"/>
    <property type="match status" value="1"/>
</dbReference>
<organism evidence="2 3">
    <name type="scientific">Leptotrombidium deliense</name>
    <dbReference type="NCBI Taxonomy" id="299467"/>
    <lineage>
        <taxon>Eukaryota</taxon>
        <taxon>Metazoa</taxon>
        <taxon>Ecdysozoa</taxon>
        <taxon>Arthropoda</taxon>
        <taxon>Chelicerata</taxon>
        <taxon>Arachnida</taxon>
        <taxon>Acari</taxon>
        <taxon>Acariformes</taxon>
        <taxon>Trombidiformes</taxon>
        <taxon>Prostigmata</taxon>
        <taxon>Anystina</taxon>
        <taxon>Parasitengona</taxon>
        <taxon>Trombiculoidea</taxon>
        <taxon>Trombiculidae</taxon>
        <taxon>Leptotrombidium</taxon>
    </lineage>
</organism>
<evidence type="ECO:0000313" key="2">
    <source>
        <dbReference type="EMBL" id="RWS29117.1"/>
    </source>
</evidence>
<dbReference type="Proteomes" id="UP000288716">
    <property type="component" value="Unassembled WGS sequence"/>
</dbReference>
<comment type="caution">
    <text evidence="2">The sequence shown here is derived from an EMBL/GenBank/DDBJ whole genome shotgun (WGS) entry which is preliminary data.</text>
</comment>
<dbReference type="InterPro" id="IPR000210">
    <property type="entry name" value="BTB/POZ_dom"/>
</dbReference>
<dbReference type="PANTHER" id="PTHR15859">
    <property type="entry name" value="SETA BINDING PROTEIN 1"/>
    <property type="match status" value="1"/>
</dbReference>
<dbReference type="InterPro" id="IPR036322">
    <property type="entry name" value="WD40_repeat_dom_sf"/>
</dbReference>
<dbReference type="GO" id="GO:0051260">
    <property type="term" value="P:protein homooligomerization"/>
    <property type="evidence" value="ECO:0007669"/>
    <property type="project" value="InterPro"/>
</dbReference>
<dbReference type="Gene3D" id="2.130.10.10">
    <property type="entry name" value="YVTN repeat-like/Quinoprotein amine dehydrogenase"/>
    <property type="match status" value="1"/>
</dbReference>
<dbReference type="SMART" id="SM00225">
    <property type="entry name" value="BTB"/>
    <property type="match status" value="1"/>
</dbReference>
<dbReference type="SUPFAM" id="SSF50978">
    <property type="entry name" value="WD40 repeat-like"/>
    <property type="match status" value="1"/>
</dbReference>
<dbReference type="EMBL" id="NCKV01001065">
    <property type="protein sequence ID" value="RWS29117.1"/>
    <property type="molecule type" value="Genomic_DNA"/>
</dbReference>
<name>A0A443SNL8_9ACAR</name>
<accession>A0A443SNL8</accession>
<protein>
    <recommendedName>
        <fullName evidence="1">BTB domain-containing protein</fullName>
    </recommendedName>
</protein>
<dbReference type="PANTHER" id="PTHR15859:SF1">
    <property type="entry name" value="BTB DOMAIN-CONTAINING PROTEIN"/>
    <property type="match status" value="1"/>
</dbReference>
<gene>
    <name evidence="2" type="ORF">B4U80_01432</name>
</gene>
<sequence>MAELIHLNVGGTKFLTSKQTLTSVSDTFFTSLLSGRIASFKDDSGAIFIDRDPQLFSIVLNYLRTRQLIIENSYNLDAVKHEAEFYGISPLVKRLQVYDELINGQVCGGSVLFQGLLHKKENDLDVANNSQKRVIEITAQHNAVCVAYQFEVVCYKIKDSIGWQEVYRSHKTDHEIKQLAFCYNYGSRLMIGLAFANNVISLWSIESNGVKRDIGSFKLNSQQIDAIFFIGLQLVALSYDEGKVGVWQSTNQHWLVQELMNGQSITAYDRATNNFLLLGTKRGSIYLIDMQKFPLRMKDNDLLINELYEDPDGEQITAISCYLTRTPKTNGNWIEIAYGTNGGTVRVLVQHPETVGHGPQLFQTFKVHLHGITNVMLSEKYLISVCSQMHARTWMLTRFRGRISTQPGSTPYASFKILKLNKESVQNVTGAEECSVESNVSSFNDIGPFGDQDDGDKQVFIEKLHSDTSQIKVLMASNGESVCSLRSADDSLITAYCIHECEAIAMVNRSRRYILTGHSNGQIQIWDLTTAFELMSKSKNSISDVSRREILRELFL</sequence>
<dbReference type="SUPFAM" id="SSF54695">
    <property type="entry name" value="POZ domain"/>
    <property type="match status" value="1"/>
</dbReference>
<evidence type="ECO:0000313" key="3">
    <source>
        <dbReference type="Proteomes" id="UP000288716"/>
    </source>
</evidence>
<feature type="domain" description="BTB" evidence="1">
    <location>
        <begin position="3"/>
        <end position="72"/>
    </location>
</feature>
<reference evidence="2 3" key="1">
    <citation type="journal article" date="2018" name="Gigascience">
        <title>Genomes of trombidid mites reveal novel predicted allergens and laterally-transferred genes associated with secondary metabolism.</title>
        <authorList>
            <person name="Dong X."/>
            <person name="Chaisiri K."/>
            <person name="Xia D."/>
            <person name="Armstrong S.D."/>
            <person name="Fang Y."/>
            <person name="Donnelly M.J."/>
            <person name="Kadowaki T."/>
            <person name="McGarry J.W."/>
            <person name="Darby A.C."/>
            <person name="Makepeace B.L."/>
        </authorList>
    </citation>
    <scope>NUCLEOTIDE SEQUENCE [LARGE SCALE GENOMIC DNA]</scope>
    <source>
        <strain evidence="2">UoL-UT</strain>
    </source>
</reference>
<dbReference type="InterPro" id="IPR015943">
    <property type="entry name" value="WD40/YVTN_repeat-like_dom_sf"/>
</dbReference>
<dbReference type="InterPro" id="IPR011333">
    <property type="entry name" value="SKP1/BTB/POZ_sf"/>
</dbReference>
<dbReference type="STRING" id="299467.A0A443SNL8"/>
<dbReference type="OrthoDB" id="6409785at2759"/>
<proteinExistence type="predicted"/>
<dbReference type="Gene3D" id="3.30.710.10">
    <property type="entry name" value="Potassium Channel Kv1.1, Chain A"/>
    <property type="match status" value="1"/>
</dbReference>
<evidence type="ECO:0000259" key="1">
    <source>
        <dbReference type="PROSITE" id="PS50097"/>
    </source>
</evidence>
<dbReference type="VEuPathDB" id="VectorBase:LDEU002923"/>